<accession>A0A2T2ZXR6</accession>
<evidence type="ECO:0000256" key="1">
    <source>
        <dbReference type="SAM" id="Phobius"/>
    </source>
</evidence>
<dbReference type="EMBL" id="KZ678579">
    <property type="protein sequence ID" value="PSR79106.1"/>
    <property type="molecule type" value="Genomic_DNA"/>
</dbReference>
<evidence type="ECO:0000313" key="2">
    <source>
        <dbReference type="EMBL" id="PSR79106.1"/>
    </source>
</evidence>
<keyword evidence="1" id="KW-0812">Transmembrane</keyword>
<proteinExistence type="predicted"/>
<dbReference type="InParanoid" id="A0A2T2ZXR6"/>
<sequence length="57" mass="7269">MLTLRMCILIHAYTLTLIASSLPVYRSRLYMTMYMQICFVYHIWTLFYYCHYYYYYY</sequence>
<keyword evidence="3" id="KW-1185">Reference proteome</keyword>
<name>A0A2T2ZXR6_9PEZI</name>
<feature type="transmembrane region" description="Helical" evidence="1">
    <location>
        <begin position="33"/>
        <end position="55"/>
    </location>
</feature>
<reference evidence="2 3" key="1">
    <citation type="journal article" date="2018" name="Mycol. Prog.">
        <title>Coniella lustricola, a new species from submerged detritus.</title>
        <authorList>
            <person name="Raudabaugh D.B."/>
            <person name="Iturriaga T."/>
            <person name="Carver A."/>
            <person name="Mondo S."/>
            <person name="Pangilinan J."/>
            <person name="Lipzen A."/>
            <person name="He G."/>
            <person name="Amirebrahimi M."/>
            <person name="Grigoriev I.V."/>
            <person name="Miller A.N."/>
        </authorList>
    </citation>
    <scope>NUCLEOTIDE SEQUENCE [LARGE SCALE GENOMIC DNA]</scope>
    <source>
        <strain evidence="2 3">B22-T-1</strain>
    </source>
</reference>
<keyword evidence="1" id="KW-0472">Membrane</keyword>
<protein>
    <submittedName>
        <fullName evidence="2">Uncharacterized protein</fullName>
    </submittedName>
</protein>
<keyword evidence="1" id="KW-1133">Transmembrane helix</keyword>
<dbReference type="AlphaFoldDB" id="A0A2T2ZXR6"/>
<organism evidence="2 3">
    <name type="scientific">Coniella lustricola</name>
    <dbReference type="NCBI Taxonomy" id="2025994"/>
    <lineage>
        <taxon>Eukaryota</taxon>
        <taxon>Fungi</taxon>
        <taxon>Dikarya</taxon>
        <taxon>Ascomycota</taxon>
        <taxon>Pezizomycotina</taxon>
        <taxon>Sordariomycetes</taxon>
        <taxon>Sordariomycetidae</taxon>
        <taxon>Diaporthales</taxon>
        <taxon>Schizoparmaceae</taxon>
        <taxon>Coniella</taxon>
    </lineage>
</organism>
<dbReference type="Proteomes" id="UP000241462">
    <property type="component" value="Unassembled WGS sequence"/>
</dbReference>
<evidence type="ECO:0000313" key="3">
    <source>
        <dbReference type="Proteomes" id="UP000241462"/>
    </source>
</evidence>
<gene>
    <name evidence="2" type="ORF">BD289DRAFT_442922</name>
</gene>